<keyword evidence="2" id="KW-0732">Signal</keyword>
<organism evidence="3 4">
    <name type="scientific">Eschrichtius robustus</name>
    <name type="common">California gray whale</name>
    <name type="synonym">Eschrichtius gibbosus</name>
    <dbReference type="NCBI Taxonomy" id="9764"/>
    <lineage>
        <taxon>Eukaryota</taxon>
        <taxon>Metazoa</taxon>
        <taxon>Chordata</taxon>
        <taxon>Craniata</taxon>
        <taxon>Vertebrata</taxon>
        <taxon>Euteleostomi</taxon>
        <taxon>Mammalia</taxon>
        <taxon>Eutheria</taxon>
        <taxon>Laurasiatheria</taxon>
        <taxon>Artiodactyla</taxon>
        <taxon>Whippomorpha</taxon>
        <taxon>Cetacea</taxon>
        <taxon>Mysticeti</taxon>
        <taxon>Eschrichtiidae</taxon>
        <taxon>Eschrichtius</taxon>
    </lineage>
</organism>
<feature type="chain" id="PRO_5044298735" evidence="2">
    <location>
        <begin position="27"/>
        <end position="241"/>
    </location>
</feature>
<evidence type="ECO:0000256" key="2">
    <source>
        <dbReference type="SAM" id="SignalP"/>
    </source>
</evidence>
<evidence type="ECO:0000256" key="1">
    <source>
        <dbReference type="SAM" id="MobiDB-lite"/>
    </source>
</evidence>
<feature type="non-terminal residue" evidence="3">
    <location>
        <position position="1"/>
    </location>
</feature>
<reference evidence="3 4" key="1">
    <citation type="submission" date="2022-11" db="EMBL/GenBank/DDBJ databases">
        <title>Whole genome sequence of Eschrichtius robustus ER-17-0199.</title>
        <authorList>
            <person name="Bruniche-Olsen A."/>
            <person name="Black A.N."/>
            <person name="Fields C.J."/>
            <person name="Walden K."/>
            <person name="Dewoody J.A."/>
        </authorList>
    </citation>
    <scope>NUCLEOTIDE SEQUENCE [LARGE SCALE GENOMIC DNA]</scope>
    <source>
        <strain evidence="3">ER-17-0199</strain>
        <tissue evidence="3">Blubber</tissue>
    </source>
</reference>
<evidence type="ECO:0000313" key="4">
    <source>
        <dbReference type="Proteomes" id="UP001159641"/>
    </source>
</evidence>
<dbReference type="AlphaFoldDB" id="A0AB34HTM0"/>
<sequence>PYPGPHVTVTRSHLLRLLWAMTVSQAFLVFDDLDSFEENCSAPSSGSRAQTPSHTLTAPSASRGLSGRLLQTSAQLRRVRDAPGAALLGARRPPSASHCPAQQQHQRHQLLDFDANSPDLSHAGPWNTLKVKGTGGGRSHTSRENSLWGGSPPHWELGPWPPTASLWALPLLRPGLFLSCVRRSQGPSQPLSWPCHSPRAVGTRCVDRSQLARHRCVRQVKAACKTPSPSQKLELMFLKRL</sequence>
<evidence type="ECO:0000313" key="3">
    <source>
        <dbReference type="EMBL" id="KAJ8795528.1"/>
    </source>
</evidence>
<feature type="region of interest" description="Disordered" evidence="1">
    <location>
        <begin position="130"/>
        <end position="150"/>
    </location>
</feature>
<dbReference type="EMBL" id="JAIQCJ010000544">
    <property type="protein sequence ID" value="KAJ8795528.1"/>
    <property type="molecule type" value="Genomic_DNA"/>
</dbReference>
<keyword evidence="4" id="KW-1185">Reference proteome</keyword>
<feature type="compositionally biased region" description="Polar residues" evidence="1">
    <location>
        <begin position="41"/>
        <end position="60"/>
    </location>
</feature>
<comment type="caution">
    <text evidence="3">The sequence shown here is derived from an EMBL/GenBank/DDBJ whole genome shotgun (WGS) entry which is preliminary data.</text>
</comment>
<feature type="region of interest" description="Disordered" evidence="1">
    <location>
        <begin position="39"/>
        <end position="67"/>
    </location>
</feature>
<gene>
    <name evidence="3" type="ORF">J1605_002290</name>
</gene>
<protein>
    <submittedName>
        <fullName evidence="3">Uncharacterized protein</fullName>
    </submittedName>
</protein>
<accession>A0AB34HTM0</accession>
<name>A0AB34HTM0_ESCRO</name>
<feature type="signal peptide" evidence="2">
    <location>
        <begin position="1"/>
        <end position="26"/>
    </location>
</feature>
<dbReference type="Proteomes" id="UP001159641">
    <property type="component" value="Unassembled WGS sequence"/>
</dbReference>
<proteinExistence type="predicted"/>